<accession>A0A7D5XQD9</accession>
<evidence type="ECO:0000256" key="2">
    <source>
        <dbReference type="ARBA" id="ARBA00022676"/>
    </source>
</evidence>
<keyword evidence="2" id="KW-0328">Glycosyltransferase</keyword>
<feature type="transmembrane region" description="Helical" evidence="4">
    <location>
        <begin position="277"/>
        <end position="293"/>
    </location>
</feature>
<dbReference type="PANTHER" id="PTHR43179:SF12">
    <property type="entry name" value="GALACTOFURANOSYLTRANSFERASE GLFT2"/>
    <property type="match status" value="1"/>
</dbReference>
<evidence type="ECO:0000256" key="3">
    <source>
        <dbReference type="ARBA" id="ARBA00022679"/>
    </source>
</evidence>
<dbReference type="InterPro" id="IPR029044">
    <property type="entry name" value="Nucleotide-diphossugar_trans"/>
</dbReference>
<evidence type="ECO:0000313" key="7">
    <source>
        <dbReference type="Proteomes" id="UP000510821"/>
    </source>
</evidence>
<feature type="transmembrane region" description="Helical" evidence="4">
    <location>
        <begin position="329"/>
        <end position="351"/>
    </location>
</feature>
<evidence type="ECO:0000256" key="4">
    <source>
        <dbReference type="SAM" id="Phobius"/>
    </source>
</evidence>
<sequence>MEKVSVVIPAYNSARHIGRVLKALREQDYGRYEVIVVDDCSGDSTVEEVNKFKWVKLIENKRNLGLSKSMNRGVKESSGEIIITLHDDCVPLSKNWMRKLVRTFRKDPRIGIVASEYVIDFEKLNLWGKCFSYAYWLGADRKFAKKEGVEETRLISDKCDAYKREVLERIGLFDERFKFANEDTDISMKAHALGYKIVKNNECKVEHVLSESERERTVLDHFRKAFQITENQAYVFMKYGVGFKIDAAFFIISSIVGYFLPLYLIGMYLVSIPLHKFFGFFGVIALAAVYLVRPELLSNNLLGAGIGTVYLLAKNAFKSLRYFGYYRKVDLLIPITLFCFFWDLAAGLGWIRSILLYIKKELVP</sequence>
<dbReference type="GO" id="GO:0016757">
    <property type="term" value="F:glycosyltransferase activity"/>
    <property type="evidence" value="ECO:0007669"/>
    <property type="project" value="UniProtKB-KW"/>
</dbReference>
<feature type="transmembrane region" description="Helical" evidence="4">
    <location>
        <begin position="247"/>
        <end position="270"/>
    </location>
</feature>
<comment type="similarity">
    <text evidence="1">Belongs to the glycosyltransferase 2 family.</text>
</comment>
<keyword evidence="4" id="KW-1133">Transmembrane helix</keyword>
<proteinExistence type="inferred from homology"/>
<dbReference type="KEGG" id="flt:Sv326_1272"/>
<dbReference type="InterPro" id="IPR001173">
    <property type="entry name" value="Glyco_trans_2-like"/>
</dbReference>
<protein>
    <recommendedName>
        <fullName evidence="5">Glycosyltransferase 2-like domain-containing protein</fullName>
    </recommendedName>
</protein>
<evidence type="ECO:0000259" key="5">
    <source>
        <dbReference type="Pfam" id="PF00535"/>
    </source>
</evidence>
<feature type="domain" description="Glycosyltransferase 2-like" evidence="5">
    <location>
        <begin position="5"/>
        <end position="170"/>
    </location>
</feature>
<dbReference type="SUPFAM" id="SSF53448">
    <property type="entry name" value="Nucleotide-diphospho-sugar transferases"/>
    <property type="match status" value="1"/>
</dbReference>
<reference evidence="7" key="1">
    <citation type="submission" date="2020-07" db="EMBL/GenBank/DDBJ databases">
        <title>Metabolic diversity and evolutionary history of the archaeal phylum ###Micrarchaeota### uncovered from a freshwater lake metagenome.</title>
        <authorList>
            <person name="Kadnikov V.V."/>
            <person name="Savvichev A.S."/>
            <person name="Mardanov A.V."/>
            <person name="Beletsky A.V."/>
            <person name="Chupakov A.V."/>
            <person name="Kokryatskaya N.M."/>
            <person name="Pimenov N.V."/>
            <person name="Ravin N.V."/>
        </authorList>
    </citation>
    <scope>NUCLEOTIDE SEQUENCE [LARGE SCALE GENOMIC DNA]</scope>
</reference>
<dbReference type="EMBL" id="CP058998">
    <property type="protein sequence ID" value="QLJ53447.1"/>
    <property type="molecule type" value="Genomic_DNA"/>
</dbReference>
<keyword evidence="4" id="KW-0812">Transmembrane</keyword>
<name>A0A7D5XQD9_FERL1</name>
<keyword evidence="3" id="KW-0808">Transferase</keyword>
<dbReference type="PANTHER" id="PTHR43179">
    <property type="entry name" value="RHAMNOSYLTRANSFERASE WBBL"/>
    <property type="match status" value="1"/>
</dbReference>
<gene>
    <name evidence="6" type="ORF">Sv326_1272</name>
</gene>
<evidence type="ECO:0000256" key="1">
    <source>
        <dbReference type="ARBA" id="ARBA00006739"/>
    </source>
</evidence>
<dbReference type="Gene3D" id="3.90.550.10">
    <property type="entry name" value="Spore Coat Polysaccharide Biosynthesis Protein SpsA, Chain A"/>
    <property type="match status" value="1"/>
</dbReference>
<organism evidence="6 7">
    <name type="scientific">Fermentimicrarchaeum limneticum</name>
    <dbReference type="NCBI Taxonomy" id="2795018"/>
    <lineage>
        <taxon>Archaea</taxon>
        <taxon>Candidatus Micrarchaeota</taxon>
        <taxon>Candidatus Fermentimicrarchaeales</taxon>
        <taxon>Candidatus Fermentimicrarchaeaceae</taxon>
        <taxon>Candidatus Fermentimicrarchaeum</taxon>
    </lineage>
</organism>
<dbReference type="AlphaFoldDB" id="A0A7D5XQD9"/>
<evidence type="ECO:0000313" key="6">
    <source>
        <dbReference type="EMBL" id="QLJ53447.1"/>
    </source>
</evidence>
<dbReference type="Pfam" id="PF00535">
    <property type="entry name" value="Glycos_transf_2"/>
    <property type="match status" value="1"/>
</dbReference>
<keyword evidence="4" id="KW-0472">Membrane</keyword>
<dbReference type="Proteomes" id="UP000510821">
    <property type="component" value="Chromosome"/>
</dbReference>